<evidence type="ECO:0000313" key="6">
    <source>
        <dbReference type="EMBL" id="MCU6724653.1"/>
    </source>
</evidence>
<dbReference type="Pfam" id="PF13407">
    <property type="entry name" value="Peripla_BP_4"/>
    <property type="match status" value="1"/>
</dbReference>
<comment type="subcellular location">
    <subcellularLocation>
        <location evidence="1">Cell envelope</location>
    </subcellularLocation>
</comment>
<feature type="domain" description="Periplasmic binding protein" evidence="5">
    <location>
        <begin position="46"/>
        <end position="310"/>
    </location>
</feature>
<dbReference type="CDD" id="cd01536">
    <property type="entry name" value="PBP1_ABC_sugar_binding-like"/>
    <property type="match status" value="1"/>
</dbReference>
<keyword evidence="7" id="KW-1185">Reference proteome</keyword>
<dbReference type="Proteomes" id="UP001652338">
    <property type="component" value="Unassembled WGS sequence"/>
</dbReference>
<accession>A0ABT2SKP9</accession>
<evidence type="ECO:0000259" key="5">
    <source>
        <dbReference type="Pfam" id="PF13407"/>
    </source>
</evidence>
<dbReference type="InterPro" id="IPR028082">
    <property type="entry name" value="Peripla_BP_I"/>
</dbReference>
<dbReference type="SUPFAM" id="SSF53822">
    <property type="entry name" value="Periplasmic binding protein-like I"/>
    <property type="match status" value="1"/>
</dbReference>
<organism evidence="6 7">
    <name type="scientific">Muricoprocola aceti</name>
    <dbReference type="NCBI Taxonomy" id="2981772"/>
    <lineage>
        <taxon>Bacteria</taxon>
        <taxon>Bacillati</taxon>
        <taxon>Bacillota</taxon>
        <taxon>Clostridia</taxon>
        <taxon>Lachnospirales</taxon>
        <taxon>Lachnospiraceae</taxon>
        <taxon>Muricoprocola</taxon>
    </lineage>
</organism>
<dbReference type="EMBL" id="JAOQKE010000003">
    <property type="protein sequence ID" value="MCU6724653.1"/>
    <property type="molecule type" value="Genomic_DNA"/>
</dbReference>
<comment type="caution">
    <text evidence="6">The sequence shown here is derived from an EMBL/GenBank/DDBJ whole genome shotgun (WGS) entry which is preliminary data.</text>
</comment>
<evidence type="ECO:0000313" key="7">
    <source>
        <dbReference type="Proteomes" id="UP001652338"/>
    </source>
</evidence>
<evidence type="ECO:0000256" key="4">
    <source>
        <dbReference type="SAM" id="SignalP"/>
    </source>
</evidence>
<protein>
    <submittedName>
        <fullName evidence="6">Sugar ABC transporter substrate-binding protein</fullName>
    </submittedName>
</protein>
<feature type="chain" id="PRO_5045878501" evidence="4">
    <location>
        <begin position="30"/>
        <end position="336"/>
    </location>
</feature>
<evidence type="ECO:0000256" key="2">
    <source>
        <dbReference type="ARBA" id="ARBA00007639"/>
    </source>
</evidence>
<evidence type="ECO:0000256" key="3">
    <source>
        <dbReference type="ARBA" id="ARBA00022729"/>
    </source>
</evidence>
<dbReference type="InterPro" id="IPR025997">
    <property type="entry name" value="SBP_2_dom"/>
</dbReference>
<proteinExistence type="inferred from homology"/>
<dbReference type="RefSeq" id="WP_262654111.1">
    <property type="nucleotide sequence ID" value="NZ_JAOQKE010000003.1"/>
</dbReference>
<sequence length="336" mass="36147">MKKRFKKKVLLSLMTAAVTCVSAMGMVNAEETNSTEEAKGVDGSLVGFCALDTGNAFVAGLAEDTKSLLEADGAEVQIADASLDSSKQISQIENFAVMGADAIIVIPVDPDSLTDSIKYAQEQGAKVLVMNGDTKAYDCFMTSDRYEIGKAAAQLAANWIDETFPDAEDGSVEVAIFESRTNPEEANNSDGMHEITNLCPKANIVKVVDGIATNQAAQEAASTLFQTNPDVKVVLCFNGEGCLGVNEYAMSSGNVEKSEFATFGADWSDQIAEEIHKSLTDESLYRGSVKFGSDNIPQNAYEIVTKMLTGQPYEKVQLDPIVTVDKTNIDKYYKAE</sequence>
<dbReference type="PANTHER" id="PTHR46847:SF1">
    <property type="entry name" value="D-ALLOSE-BINDING PERIPLASMIC PROTEIN-RELATED"/>
    <property type="match status" value="1"/>
</dbReference>
<dbReference type="PANTHER" id="PTHR46847">
    <property type="entry name" value="D-ALLOSE-BINDING PERIPLASMIC PROTEIN-RELATED"/>
    <property type="match status" value="1"/>
</dbReference>
<evidence type="ECO:0000256" key="1">
    <source>
        <dbReference type="ARBA" id="ARBA00004196"/>
    </source>
</evidence>
<dbReference type="Gene3D" id="3.40.50.2300">
    <property type="match status" value="2"/>
</dbReference>
<comment type="similarity">
    <text evidence="2">Belongs to the bacterial solute-binding protein 2 family.</text>
</comment>
<name>A0ABT2SKP9_9FIRM</name>
<feature type="signal peptide" evidence="4">
    <location>
        <begin position="1"/>
        <end position="29"/>
    </location>
</feature>
<keyword evidence="3 4" id="KW-0732">Signal</keyword>
<reference evidence="6 7" key="1">
    <citation type="journal article" date="2021" name="ISME Commun">
        <title>Automated analysis of genomic sequences facilitates high-throughput and comprehensive description of bacteria.</title>
        <authorList>
            <person name="Hitch T.C.A."/>
        </authorList>
    </citation>
    <scope>NUCLEOTIDE SEQUENCE [LARGE SCALE GENOMIC DNA]</scope>
    <source>
        <strain evidence="6 7">Sanger_29</strain>
    </source>
</reference>
<gene>
    <name evidence="6" type="ORF">OCV47_04640</name>
</gene>